<evidence type="ECO:0000313" key="2">
    <source>
        <dbReference type="Proteomes" id="UP000030008"/>
    </source>
</evidence>
<accession>A0A099I3I3</accession>
<evidence type="ECO:0000313" key="1">
    <source>
        <dbReference type="EMBL" id="KGJ52151.1"/>
    </source>
</evidence>
<comment type="caution">
    <text evidence="1">The sequence shown here is derived from an EMBL/GenBank/DDBJ whole genome shotgun (WGS) entry which is preliminary data.</text>
</comment>
<proteinExistence type="predicted"/>
<dbReference type="EMBL" id="JQIF01000078">
    <property type="protein sequence ID" value="KGJ52151.1"/>
    <property type="molecule type" value="Genomic_DNA"/>
</dbReference>
<sequence length="93" mass="10646">MFFHIHHAHTSLSAIYPLYGSDGNRAEQSEKETFMLQSINENAMESKQTLSVPACRLLKFLFRAGSQNHGMRLVSEKQIPAMILQRLHFCVPE</sequence>
<dbReference type="AlphaFoldDB" id="A0A099I3I3"/>
<organism evidence="1 2">
    <name type="scientific">Clostridium innocuum</name>
    <dbReference type="NCBI Taxonomy" id="1522"/>
    <lineage>
        <taxon>Bacteria</taxon>
        <taxon>Bacillati</taxon>
        <taxon>Bacillota</taxon>
        <taxon>Clostridia</taxon>
        <taxon>Eubacteriales</taxon>
        <taxon>Clostridiaceae</taxon>
        <taxon>Clostridium</taxon>
    </lineage>
</organism>
<protein>
    <submittedName>
        <fullName evidence="1">Uncharacterized protein</fullName>
    </submittedName>
</protein>
<name>A0A099I3I3_CLOIN</name>
<reference evidence="1 2" key="1">
    <citation type="submission" date="2014-08" db="EMBL/GenBank/DDBJ databases">
        <title>Clostridium innocuum, an unnegligible vancomycin-resistant pathogen causing extra-intestinal infections.</title>
        <authorList>
            <person name="Feng Y."/>
            <person name="Chiu C.-H."/>
        </authorList>
    </citation>
    <scope>NUCLEOTIDE SEQUENCE [LARGE SCALE GENOMIC DNA]</scope>
    <source>
        <strain evidence="1 2">AN88</strain>
    </source>
</reference>
<gene>
    <name evidence="1" type="ORF">CIAN88_15965</name>
</gene>
<dbReference type="Proteomes" id="UP000030008">
    <property type="component" value="Unassembled WGS sequence"/>
</dbReference>